<dbReference type="PROSITE" id="PS51257">
    <property type="entry name" value="PROKAR_LIPOPROTEIN"/>
    <property type="match status" value="1"/>
</dbReference>
<proteinExistence type="predicted"/>
<reference evidence="3 4" key="1">
    <citation type="submission" date="2018-08" db="EMBL/GenBank/DDBJ databases">
        <title>A genome reference for cultivated species of the human gut microbiota.</title>
        <authorList>
            <person name="Zou Y."/>
            <person name="Xue W."/>
            <person name="Luo G."/>
        </authorList>
    </citation>
    <scope>NUCLEOTIDE SEQUENCE [LARGE SCALE GENOMIC DNA]</scope>
    <source>
        <strain evidence="3 4">AM40-30BH</strain>
    </source>
</reference>
<name>A0A413VPG4_9BACE</name>
<protein>
    <recommendedName>
        <fullName evidence="2">SusE outer membrane protein domain-containing protein</fullName>
    </recommendedName>
</protein>
<organism evidence="3 4">
    <name type="scientific">Bacteroides nordii</name>
    <dbReference type="NCBI Taxonomy" id="291645"/>
    <lineage>
        <taxon>Bacteria</taxon>
        <taxon>Pseudomonadati</taxon>
        <taxon>Bacteroidota</taxon>
        <taxon>Bacteroidia</taxon>
        <taxon>Bacteroidales</taxon>
        <taxon>Bacteroidaceae</taxon>
        <taxon>Bacteroides</taxon>
    </lineage>
</organism>
<feature type="domain" description="SusE outer membrane protein" evidence="2">
    <location>
        <begin position="28"/>
        <end position="132"/>
    </location>
</feature>
<feature type="signal peptide" evidence="1">
    <location>
        <begin position="1"/>
        <end position="21"/>
    </location>
</feature>
<dbReference type="AlphaFoldDB" id="A0A413VPG4"/>
<feature type="chain" id="PRO_5019078938" description="SusE outer membrane protein domain-containing protein" evidence="1">
    <location>
        <begin position="22"/>
        <end position="383"/>
    </location>
</feature>
<evidence type="ECO:0000259" key="2">
    <source>
        <dbReference type="Pfam" id="PF14292"/>
    </source>
</evidence>
<dbReference type="RefSeq" id="WP_122201428.1">
    <property type="nucleotide sequence ID" value="NZ_CABJFV010000006.1"/>
</dbReference>
<gene>
    <name evidence="3" type="ORF">DW888_09925</name>
</gene>
<evidence type="ECO:0000313" key="3">
    <source>
        <dbReference type="EMBL" id="RHB35429.1"/>
    </source>
</evidence>
<evidence type="ECO:0000256" key="1">
    <source>
        <dbReference type="SAM" id="SignalP"/>
    </source>
</evidence>
<accession>A0A413VPG4</accession>
<dbReference type="Pfam" id="PF14292">
    <property type="entry name" value="SusE"/>
    <property type="match status" value="1"/>
</dbReference>
<evidence type="ECO:0000313" key="4">
    <source>
        <dbReference type="Proteomes" id="UP000284379"/>
    </source>
</evidence>
<dbReference type="EMBL" id="QSGO01000006">
    <property type="protein sequence ID" value="RHB35429.1"/>
    <property type="molecule type" value="Genomic_DNA"/>
</dbReference>
<dbReference type="Proteomes" id="UP000284379">
    <property type="component" value="Unassembled WGS sequence"/>
</dbReference>
<sequence>MKNIFSFKNLGLFLCSCLAVSCSEDETTPVTIGDFQVLTPDLEVTISYTDTDPGEYVDLSWDRAKASDGTTVFYEVQFAGKDKNFDTPAMTITPDKLGYANVVQLSQQQMNIVAERTGIRPLQTGEIYWRVRAITGLVEHVNSTVRTIKVTRQGGFAETPKAIFVYGEATGQSDIAGAIPLKQTTDSEYEGFMKLGNGTYSFVNAKEGDIRSFRADGTDLVEDDNGTIEGNNKIYHVVLNFTKATCTINEVKSFNLWWVDNTLEPLTFVGNSTWELTNYELQWVKFGRGKSQMYKFQMIETDKDGNEIVVPFGSYNKTPPAENPTETTALDYWTMDMVDPTATIGEYTFKFNLSYEAQLVDIRVMLQPESESYFHSVKLSVTE</sequence>
<keyword evidence="1" id="KW-0732">Signal</keyword>
<comment type="caution">
    <text evidence="3">The sequence shown here is derived from an EMBL/GenBank/DDBJ whole genome shotgun (WGS) entry which is preliminary data.</text>
</comment>
<dbReference type="InterPro" id="IPR025970">
    <property type="entry name" value="SusE"/>
</dbReference>